<organism evidence="13 14">
    <name type="scientific">Saitozyma podzolica</name>
    <dbReference type="NCBI Taxonomy" id="1890683"/>
    <lineage>
        <taxon>Eukaryota</taxon>
        <taxon>Fungi</taxon>
        <taxon>Dikarya</taxon>
        <taxon>Basidiomycota</taxon>
        <taxon>Agaricomycotina</taxon>
        <taxon>Tremellomycetes</taxon>
        <taxon>Tremellales</taxon>
        <taxon>Trimorphomycetaceae</taxon>
        <taxon>Saitozyma</taxon>
    </lineage>
</organism>
<dbReference type="PROSITE" id="PS50081">
    <property type="entry name" value="ZF_DAG_PE_2"/>
    <property type="match status" value="1"/>
</dbReference>
<feature type="binding site" evidence="9">
    <location>
        <position position="39"/>
    </location>
    <ligand>
        <name>ATP</name>
        <dbReference type="ChEBI" id="CHEBI:30616"/>
    </ligand>
</feature>
<dbReference type="Gene3D" id="1.10.510.10">
    <property type="entry name" value="Transferase(Phosphotransferase) domain 1"/>
    <property type="match status" value="1"/>
</dbReference>
<dbReference type="SMART" id="SM00109">
    <property type="entry name" value="C1"/>
    <property type="match status" value="1"/>
</dbReference>
<comment type="caution">
    <text evidence="13">The sequence shown here is derived from an EMBL/GenBank/DDBJ whole genome shotgun (WGS) entry which is preliminary data.</text>
</comment>
<dbReference type="GO" id="GO:0005524">
    <property type="term" value="F:ATP binding"/>
    <property type="evidence" value="ECO:0007669"/>
    <property type="project" value="UniProtKB-UniRule"/>
</dbReference>
<dbReference type="CDD" id="cd13999">
    <property type="entry name" value="STKc_MAP3K-like"/>
    <property type="match status" value="1"/>
</dbReference>
<evidence type="ECO:0000313" key="14">
    <source>
        <dbReference type="Proteomes" id="UP000279259"/>
    </source>
</evidence>
<evidence type="ECO:0000256" key="2">
    <source>
        <dbReference type="ARBA" id="ARBA00022527"/>
    </source>
</evidence>
<evidence type="ECO:0000256" key="4">
    <source>
        <dbReference type="ARBA" id="ARBA00022723"/>
    </source>
</evidence>
<dbReference type="PROSITE" id="PS00108">
    <property type="entry name" value="PROTEIN_KINASE_ST"/>
    <property type="match status" value="1"/>
</dbReference>
<evidence type="ECO:0000259" key="11">
    <source>
        <dbReference type="PROSITE" id="PS50011"/>
    </source>
</evidence>
<evidence type="ECO:0000256" key="6">
    <source>
        <dbReference type="ARBA" id="ARBA00022777"/>
    </source>
</evidence>
<dbReference type="SUPFAM" id="SSF57889">
    <property type="entry name" value="Cysteine-rich domain"/>
    <property type="match status" value="1"/>
</dbReference>
<evidence type="ECO:0000256" key="3">
    <source>
        <dbReference type="ARBA" id="ARBA00022679"/>
    </source>
</evidence>
<feature type="domain" description="Phorbol-ester/DAG-type" evidence="12">
    <location>
        <begin position="539"/>
        <end position="587"/>
    </location>
</feature>
<evidence type="ECO:0000256" key="7">
    <source>
        <dbReference type="ARBA" id="ARBA00022833"/>
    </source>
</evidence>
<feature type="domain" description="Protein kinase" evidence="11">
    <location>
        <begin position="12"/>
        <end position="268"/>
    </location>
</feature>
<dbReference type="GO" id="GO:0046872">
    <property type="term" value="F:metal ion binding"/>
    <property type="evidence" value="ECO:0007669"/>
    <property type="project" value="UniProtKB-KW"/>
</dbReference>
<dbReference type="STRING" id="1890683.A0A427YE26"/>
<name>A0A427YE26_9TREE</name>
<dbReference type="PANTHER" id="PTHR46485">
    <property type="entry name" value="LIM DOMAIN KINASE 1"/>
    <property type="match status" value="1"/>
</dbReference>
<keyword evidence="2" id="KW-0723">Serine/threonine-protein kinase</keyword>
<dbReference type="Pfam" id="PF07714">
    <property type="entry name" value="PK_Tyr_Ser-Thr"/>
    <property type="match status" value="1"/>
</dbReference>
<dbReference type="EMBL" id="RSCD01000013">
    <property type="protein sequence ID" value="RSH89421.1"/>
    <property type="molecule type" value="Genomic_DNA"/>
</dbReference>
<reference evidence="13 14" key="1">
    <citation type="submission" date="2018-11" db="EMBL/GenBank/DDBJ databases">
        <title>Genome sequence of Saitozyma podzolica DSM 27192.</title>
        <authorList>
            <person name="Aliyu H."/>
            <person name="Gorte O."/>
            <person name="Ochsenreither K."/>
        </authorList>
    </citation>
    <scope>NUCLEOTIDE SEQUENCE [LARGE SCALE GENOMIC DNA]</scope>
    <source>
        <strain evidence="13 14">DSM 27192</strain>
    </source>
</reference>
<dbReference type="AlphaFoldDB" id="A0A427YE26"/>
<keyword evidence="14" id="KW-1185">Reference proteome</keyword>
<dbReference type="InterPro" id="IPR011009">
    <property type="entry name" value="Kinase-like_dom_sf"/>
</dbReference>
<dbReference type="InterPro" id="IPR001245">
    <property type="entry name" value="Ser-Thr/Tyr_kinase_cat_dom"/>
</dbReference>
<dbReference type="Gene3D" id="3.30.200.20">
    <property type="entry name" value="Phosphorylase Kinase, domain 1"/>
    <property type="match status" value="1"/>
</dbReference>
<evidence type="ECO:0008006" key="15">
    <source>
        <dbReference type="Google" id="ProtNLM"/>
    </source>
</evidence>
<proteinExistence type="inferred from homology"/>
<evidence type="ECO:0000256" key="10">
    <source>
        <dbReference type="SAM" id="MobiDB-lite"/>
    </source>
</evidence>
<dbReference type="SMART" id="SM00220">
    <property type="entry name" value="S_TKc"/>
    <property type="match status" value="1"/>
</dbReference>
<dbReference type="PROSITE" id="PS50011">
    <property type="entry name" value="PROTEIN_KINASE_DOM"/>
    <property type="match status" value="1"/>
</dbReference>
<feature type="region of interest" description="Disordered" evidence="10">
    <location>
        <begin position="301"/>
        <end position="334"/>
    </location>
</feature>
<dbReference type="InterPro" id="IPR000719">
    <property type="entry name" value="Prot_kinase_dom"/>
</dbReference>
<evidence type="ECO:0000256" key="5">
    <source>
        <dbReference type="ARBA" id="ARBA00022741"/>
    </source>
</evidence>
<dbReference type="InterPro" id="IPR017441">
    <property type="entry name" value="Protein_kinase_ATP_BS"/>
</dbReference>
<comment type="similarity">
    <text evidence="1">Belongs to the protein kinase superfamily. TKL Ser/Thr protein kinase family.</text>
</comment>
<dbReference type="CDD" id="cd00029">
    <property type="entry name" value="C1"/>
    <property type="match status" value="1"/>
</dbReference>
<dbReference type="InterPro" id="IPR008271">
    <property type="entry name" value="Ser/Thr_kinase_AS"/>
</dbReference>
<evidence type="ECO:0000256" key="1">
    <source>
        <dbReference type="ARBA" id="ARBA00005843"/>
    </source>
</evidence>
<keyword evidence="3" id="KW-0808">Transferase</keyword>
<dbReference type="Gene3D" id="3.30.60.20">
    <property type="match status" value="1"/>
</dbReference>
<protein>
    <recommendedName>
        <fullName evidence="15">TKL/LISK/LISK-DD1 protein kinase</fullName>
    </recommendedName>
</protein>
<accession>A0A427YE26</accession>
<dbReference type="PROSITE" id="PS00107">
    <property type="entry name" value="PROTEIN_KINASE_ATP"/>
    <property type="match status" value="1"/>
</dbReference>
<keyword evidence="6" id="KW-0418">Kinase</keyword>
<sequence length="600" mass="65764">MLDFDVIPYEDIVWGERLGAGSFGSVFKGTYLGIDIAIKEVLPSSEYDVHKYFEREWRIMRECRHPNIVLFLGLSKAPQGDGRVFIISEFVPQGNLRQFILSSNPFPWRLRLSFATDVARAVAYLHARQCIHRDLKGENLLITSNDRIKVTDFGFARITGRNEEEMKRMTYCGTDGYMSPEIINGLNFDLPTDVFSLGIIFIEIMSRRLVDSKTFIRQAPSFVPDEAEVRRRVSRGCPPALIALALDCCLEDPLFRPRMPEVLERLRIIERDVLSQLPDEGAEHVGSIKLVRNGPRAMPIFEPQPGRPDSAKVQVKAVGADADPEGDGEDDEKKMEEEALAALKALKVDGKGATGADGETWRTARWKDQGSILSEYQDASEMRGHQRLLEEMSSSMATPSTSSLLSDAGAPRVQDASALHTATPLIDDTSSVMTIKGSSPGVSNTPAAPVPNESAFKVSDTTTAAAVNQPQPTEVDQRVADHTQCNGDGERPAADHEQGGAPDANEGSHNVMGTHRFTLLDKETLQLLNGKKSGFPSTFAAFLPKSKASSAKCPVCNKRLGTRPALQCDDCNVVVHVKCSHAAARDCAGENDEGAHTRKS</sequence>
<dbReference type="Proteomes" id="UP000279259">
    <property type="component" value="Unassembled WGS sequence"/>
</dbReference>
<keyword evidence="5 9" id="KW-0547">Nucleotide-binding</keyword>
<evidence type="ECO:0000313" key="13">
    <source>
        <dbReference type="EMBL" id="RSH89421.1"/>
    </source>
</evidence>
<feature type="compositionally biased region" description="Polar residues" evidence="10">
    <location>
        <begin position="462"/>
        <end position="474"/>
    </location>
</feature>
<evidence type="ECO:0000256" key="8">
    <source>
        <dbReference type="ARBA" id="ARBA00022840"/>
    </source>
</evidence>
<evidence type="ECO:0000259" key="12">
    <source>
        <dbReference type="PROSITE" id="PS50081"/>
    </source>
</evidence>
<dbReference type="OrthoDB" id="4062651at2759"/>
<dbReference type="InterPro" id="IPR002219">
    <property type="entry name" value="PKC_DAG/PE"/>
</dbReference>
<dbReference type="PANTHER" id="PTHR46485:SF5">
    <property type="entry name" value="CENTER DIVIDER, ISOFORM A"/>
    <property type="match status" value="1"/>
</dbReference>
<dbReference type="InterPro" id="IPR050940">
    <property type="entry name" value="Actin_reg-Ser/Thr_kinase"/>
</dbReference>
<dbReference type="PRINTS" id="PR00109">
    <property type="entry name" value="TYRKINASE"/>
</dbReference>
<dbReference type="GO" id="GO:0004674">
    <property type="term" value="F:protein serine/threonine kinase activity"/>
    <property type="evidence" value="ECO:0007669"/>
    <property type="project" value="UniProtKB-KW"/>
</dbReference>
<keyword evidence="4" id="KW-0479">Metal-binding</keyword>
<keyword evidence="7" id="KW-0862">Zinc</keyword>
<evidence type="ECO:0000256" key="9">
    <source>
        <dbReference type="PROSITE-ProRule" id="PRU10141"/>
    </source>
</evidence>
<dbReference type="InterPro" id="IPR046349">
    <property type="entry name" value="C1-like_sf"/>
</dbReference>
<keyword evidence="8 9" id="KW-0067">ATP-binding</keyword>
<dbReference type="Pfam" id="PF00130">
    <property type="entry name" value="C1_1"/>
    <property type="match status" value="1"/>
</dbReference>
<dbReference type="SUPFAM" id="SSF56112">
    <property type="entry name" value="Protein kinase-like (PK-like)"/>
    <property type="match status" value="1"/>
</dbReference>
<feature type="compositionally biased region" description="Basic and acidic residues" evidence="10">
    <location>
        <begin position="488"/>
        <end position="498"/>
    </location>
</feature>
<feature type="region of interest" description="Disordered" evidence="10">
    <location>
        <begin position="462"/>
        <end position="510"/>
    </location>
</feature>
<gene>
    <name evidence="13" type="ORF">EHS25_001970</name>
</gene>